<dbReference type="EMBL" id="BARV01033956">
    <property type="protein sequence ID" value="GAI55649.1"/>
    <property type="molecule type" value="Genomic_DNA"/>
</dbReference>
<dbReference type="AlphaFoldDB" id="X1RJB3"/>
<evidence type="ECO:0000313" key="1">
    <source>
        <dbReference type="EMBL" id="GAI55649.1"/>
    </source>
</evidence>
<gene>
    <name evidence="1" type="ORF">S06H3_53270</name>
</gene>
<feature type="non-terminal residue" evidence="1">
    <location>
        <position position="219"/>
    </location>
</feature>
<dbReference type="InterPro" id="IPR038071">
    <property type="entry name" value="UROD/MetE-like_sf"/>
</dbReference>
<dbReference type="Gene3D" id="3.20.20.210">
    <property type="match status" value="1"/>
</dbReference>
<accession>X1RJB3</accession>
<name>X1RJB3_9ZZZZ</name>
<protein>
    <recommendedName>
        <fullName evidence="2">Uroporphyrinogen decarboxylase (URO-D) domain-containing protein</fullName>
    </recommendedName>
</protein>
<comment type="caution">
    <text evidence="1">The sequence shown here is derived from an EMBL/GenBank/DDBJ whole genome shotgun (WGS) entry which is preliminary data.</text>
</comment>
<sequence>MSKQRFPIENPKPNIDEFMQIMAGKETIKRVPLVEYVVDDAVMKLILEGMMGRKWVDISDETGVLSNKTKFSKEHLEILHAWLDNIISFWYHMGYDFVRIEIIPPYPDVHLHTAVDTASLKRDLKRNWADLMDGPISSWDDFENYKWPIITDDDFYIHRYICKNLPEGMGFISCHAGGVYEHAVRLFGYENLCINLIDNPELVKAVIDKVGEITLKYNE</sequence>
<organism evidence="1">
    <name type="scientific">marine sediment metagenome</name>
    <dbReference type="NCBI Taxonomy" id="412755"/>
    <lineage>
        <taxon>unclassified sequences</taxon>
        <taxon>metagenomes</taxon>
        <taxon>ecological metagenomes</taxon>
    </lineage>
</organism>
<reference evidence="1" key="1">
    <citation type="journal article" date="2014" name="Front. Microbiol.">
        <title>High frequency of phylogenetically diverse reductive dehalogenase-homologous genes in deep subseafloor sedimentary metagenomes.</title>
        <authorList>
            <person name="Kawai M."/>
            <person name="Futagami T."/>
            <person name="Toyoda A."/>
            <person name="Takaki Y."/>
            <person name="Nishi S."/>
            <person name="Hori S."/>
            <person name="Arai W."/>
            <person name="Tsubouchi T."/>
            <person name="Morono Y."/>
            <person name="Uchiyama I."/>
            <person name="Ito T."/>
            <person name="Fujiyama A."/>
            <person name="Inagaki F."/>
            <person name="Takami H."/>
        </authorList>
    </citation>
    <scope>NUCLEOTIDE SEQUENCE</scope>
    <source>
        <strain evidence="1">Expedition CK06-06</strain>
    </source>
</reference>
<evidence type="ECO:0008006" key="2">
    <source>
        <dbReference type="Google" id="ProtNLM"/>
    </source>
</evidence>
<proteinExistence type="predicted"/>